<dbReference type="PANTHER" id="PTHR35586">
    <property type="entry name" value="SLL1691 PROTEIN"/>
    <property type="match status" value="1"/>
</dbReference>
<proteinExistence type="predicted"/>
<dbReference type="PANTHER" id="PTHR35586:SF1">
    <property type="entry name" value="SLL1691 PROTEIN"/>
    <property type="match status" value="1"/>
</dbReference>
<geneLocation type="plasmid" evidence="2">
    <name>plasmid3</name>
</geneLocation>
<evidence type="ECO:0000313" key="2">
    <source>
        <dbReference type="EMBL" id="BAY73347.1"/>
    </source>
</evidence>
<dbReference type="EMBL" id="AP018219">
    <property type="protein sequence ID" value="BAY73347.1"/>
    <property type="molecule type" value="Genomic_DNA"/>
</dbReference>
<feature type="domain" description="Transposase (putative) YhgA-like" evidence="1">
    <location>
        <begin position="3"/>
        <end position="99"/>
    </location>
</feature>
<dbReference type="Pfam" id="PF04754">
    <property type="entry name" value="Transposase_31"/>
    <property type="match status" value="1"/>
</dbReference>
<dbReference type="InterPro" id="IPR006842">
    <property type="entry name" value="Transposase_31"/>
</dbReference>
<protein>
    <recommendedName>
        <fullName evidence="1">Transposase (putative) YhgA-like domain-containing protein</fullName>
    </recommendedName>
</protein>
<reference evidence="2 3" key="1">
    <citation type="submission" date="2017-06" db="EMBL/GenBank/DDBJ databases">
        <title>Genome sequencing of cyanobaciteial culture collection at National Institute for Environmental Studies (NIES).</title>
        <authorList>
            <person name="Hirose Y."/>
            <person name="Shimura Y."/>
            <person name="Fujisawa T."/>
            <person name="Nakamura Y."/>
            <person name="Kawachi M."/>
        </authorList>
    </citation>
    <scope>NUCLEOTIDE SEQUENCE [LARGE SCALE GENOMIC DNA]</scope>
    <source>
        <strain evidence="2 3">NIES-23</strain>
        <plasmid evidence="3">Plasmid Plasmid3 dna</plasmid>
    </source>
</reference>
<organism evidence="2 3">
    <name type="scientific">Trichormus variabilis NIES-23</name>
    <dbReference type="NCBI Taxonomy" id="1973479"/>
    <lineage>
        <taxon>Bacteria</taxon>
        <taxon>Bacillati</taxon>
        <taxon>Cyanobacteriota</taxon>
        <taxon>Cyanophyceae</taxon>
        <taxon>Nostocales</taxon>
        <taxon>Nostocaceae</taxon>
        <taxon>Trichormus</taxon>
    </lineage>
</organism>
<evidence type="ECO:0000313" key="3">
    <source>
        <dbReference type="Proteomes" id="UP000217507"/>
    </source>
</evidence>
<keyword evidence="2" id="KW-0614">Plasmid</keyword>
<evidence type="ECO:0000259" key="1">
    <source>
        <dbReference type="Pfam" id="PF04754"/>
    </source>
</evidence>
<gene>
    <name evidence="2" type="ORF">NIES23_61750</name>
</gene>
<dbReference type="AlphaFoldDB" id="A0A1Z4KWN0"/>
<sequence length="279" mass="32618">MVDHDRLFKELLSTFFVEFLDLFLPQVATQIDRDSIQFLPQEVFTDVTSGEKKEIDLLAQVRYQGQETCFLIHVENQSYIQKEFAKRMFKYFARLHEKYDLPIYPVVIFSFDEPKRPEPQNYRVTFGDFNVLEFQFAAIQLNRLSWRDFLNQPNPVAAALMSKMNIPQPERPQVKAECLRLLATLRLDPARMQLISGFVDTYLRLDDAEKQVFQATISTMGLDEQEEIMEIVTSWQQEALEKVAVNLLREGIETEVIVRVTGLTVEQVQQLLSQLQKEN</sequence>
<accession>A0A1Z4KWN0</accession>
<dbReference type="Proteomes" id="UP000217507">
    <property type="component" value="Plasmid Plasmid3 dna"/>
</dbReference>
<name>A0A1Z4KWN0_ANAVA</name>